<accession>A0A0H3J9K6</accession>
<evidence type="ECO:0000313" key="7">
    <source>
        <dbReference type="Proteomes" id="UP000028042"/>
    </source>
</evidence>
<dbReference type="PATRIC" id="fig|1262449.7.peg.2758"/>
<dbReference type="InterPro" id="IPR048395">
    <property type="entry name" value="Glyco_hydro_31_C"/>
</dbReference>
<evidence type="ECO:0000313" key="6">
    <source>
        <dbReference type="EMBL" id="KRU11201.1"/>
    </source>
</evidence>
<reference evidence="6 7" key="3">
    <citation type="journal article" name="Genome Announc.">
        <title>Improved Draft Genome Sequence of Clostridium pasteurianum Strain ATCC 6013 (DSM 525) Using a Hybrid Next-Generation Sequencing Approach.</title>
        <authorList>
            <person name="Pyne M.E."/>
            <person name="Utturkar S."/>
            <person name="Brown S.D."/>
            <person name="Moo-Young M."/>
            <person name="Chung D.A."/>
            <person name="Chou C.P."/>
        </authorList>
    </citation>
    <scope>NUCLEOTIDE SEQUENCE [LARGE SCALE GENOMIC DNA]</scope>
    <source>
        <strain evidence="6 7">ATCC 6013</strain>
    </source>
</reference>
<organism evidence="5 8">
    <name type="scientific">Clostridium pasteurianum DSM 525 = ATCC 6013</name>
    <dbReference type="NCBI Taxonomy" id="1262449"/>
    <lineage>
        <taxon>Bacteria</taxon>
        <taxon>Bacillati</taxon>
        <taxon>Bacillota</taxon>
        <taxon>Clostridia</taxon>
        <taxon>Eubacteriales</taxon>
        <taxon>Clostridiaceae</taxon>
        <taxon>Clostridium</taxon>
    </lineage>
</organism>
<dbReference type="Pfam" id="PF01055">
    <property type="entry name" value="Glyco_hydro_31_2nd"/>
    <property type="match status" value="1"/>
</dbReference>
<dbReference type="GO" id="GO:0004553">
    <property type="term" value="F:hydrolase activity, hydrolyzing O-glycosyl compounds"/>
    <property type="evidence" value="ECO:0007669"/>
    <property type="project" value="InterPro"/>
</dbReference>
<dbReference type="AlphaFoldDB" id="A0A0H3J9K6"/>
<dbReference type="InterPro" id="IPR000322">
    <property type="entry name" value="Glyco_hydro_31_TIM"/>
</dbReference>
<evidence type="ECO:0000313" key="8">
    <source>
        <dbReference type="Proteomes" id="UP000030905"/>
    </source>
</evidence>
<keyword evidence="2" id="KW-0326">Glycosidase</keyword>
<dbReference type="Gene3D" id="2.60.40.1180">
    <property type="entry name" value="Golgi alpha-mannosidase II"/>
    <property type="match status" value="1"/>
</dbReference>
<dbReference type="InterPro" id="IPR052990">
    <property type="entry name" value="Sulfoquinovosidase_GH31"/>
</dbReference>
<name>A0A0H3J9K6_CLOPA</name>
<dbReference type="Proteomes" id="UP000030905">
    <property type="component" value="Chromosome"/>
</dbReference>
<gene>
    <name evidence="5" type="ORF">CLPA_c27360</name>
    <name evidence="6" type="ORF">CP6013_00448</name>
</gene>
<reference evidence="5 8" key="1">
    <citation type="journal article" date="2015" name="Genome Announc.">
        <title>Complete Genome Sequence of the Nitrogen-Fixing and Solvent-Producing Clostridium pasteurianum DSM 525.</title>
        <authorList>
            <person name="Poehlein A."/>
            <person name="Grosse-Honebrink A."/>
            <person name="Zhang Y."/>
            <person name="Minton N.P."/>
            <person name="Daniel R."/>
        </authorList>
    </citation>
    <scope>NUCLEOTIDE SEQUENCE [LARGE SCALE GENOMIC DNA]</scope>
    <source>
        <strain evidence="5">DSM 525</strain>
        <strain evidence="8">DSM 525 / ATCC 6013</strain>
    </source>
</reference>
<dbReference type="eggNOG" id="COG1501">
    <property type="taxonomic scope" value="Bacteria"/>
</dbReference>
<dbReference type="Gene3D" id="3.20.20.80">
    <property type="entry name" value="Glycosidases"/>
    <property type="match status" value="1"/>
</dbReference>
<evidence type="ECO:0000256" key="1">
    <source>
        <dbReference type="ARBA" id="ARBA00007806"/>
    </source>
</evidence>
<dbReference type="KEGG" id="cpat:CLPA_c27360"/>
<proteinExistence type="inferred from homology"/>
<dbReference type="PANTHER" id="PTHR46959">
    <property type="entry name" value="SULFOQUINOVOSIDASE"/>
    <property type="match status" value="1"/>
</dbReference>
<dbReference type="EMBL" id="JPGY02000001">
    <property type="protein sequence ID" value="KRU11201.1"/>
    <property type="molecule type" value="Genomic_DNA"/>
</dbReference>
<dbReference type="InterPro" id="IPR017853">
    <property type="entry name" value="GH"/>
</dbReference>
<dbReference type="PANTHER" id="PTHR46959:SF2">
    <property type="entry name" value="SULFOQUINOVOSIDASE"/>
    <property type="match status" value="1"/>
</dbReference>
<feature type="domain" description="Glycoside hydrolase family 31 TIM barrel" evidence="3">
    <location>
        <begin position="14"/>
        <end position="256"/>
    </location>
</feature>
<evidence type="ECO:0000259" key="4">
    <source>
        <dbReference type="Pfam" id="PF21365"/>
    </source>
</evidence>
<protein>
    <submittedName>
        <fullName evidence="6">Glycoside hydrolase family 31</fullName>
    </submittedName>
    <submittedName>
        <fullName evidence="5">Glycosyl hydrolase family 31</fullName>
    </submittedName>
</protein>
<dbReference type="InterPro" id="IPR013780">
    <property type="entry name" value="Glyco_hydro_b"/>
</dbReference>
<dbReference type="EMBL" id="CP009268">
    <property type="protein sequence ID" value="AJA52791.1"/>
    <property type="molecule type" value="Genomic_DNA"/>
</dbReference>
<dbReference type="CDD" id="cd06594">
    <property type="entry name" value="GH31_glucosidase_YihQ"/>
    <property type="match status" value="1"/>
</dbReference>
<dbReference type="SUPFAM" id="SSF51011">
    <property type="entry name" value="Glycosyl hydrolase domain"/>
    <property type="match status" value="1"/>
</dbReference>
<evidence type="ECO:0000259" key="3">
    <source>
        <dbReference type="Pfam" id="PF01055"/>
    </source>
</evidence>
<reference evidence="6" key="2">
    <citation type="submission" date="2015-10" db="EMBL/GenBank/DDBJ databases">
        <title>Improved Draft Genome Sequence of Clostridium pasteurianum Strain ATCC 6013 (DSM 525) Using a Hybrid Next-Generation Sequencing Approach.</title>
        <authorList>
            <person name="Pyne M.E."/>
            <person name="Utturkar S.M."/>
            <person name="Brown S.D."/>
            <person name="Moo-Young M."/>
            <person name="Chung D.A."/>
            <person name="Chou P.C."/>
        </authorList>
    </citation>
    <scope>NUCLEOTIDE SEQUENCE</scope>
    <source>
        <strain evidence="6">ATCC 6013</strain>
    </source>
</reference>
<dbReference type="Proteomes" id="UP000028042">
    <property type="component" value="Unassembled WGS sequence"/>
</dbReference>
<dbReference type="RefSeq" id="WP_269466239.1">
    <property type="nucleotide sequence ID" value="NZ_ANZB01000003.1"/>
</dbReference>
<dbReference type="SUPFAM" id="SSF51445">
    <property type="entry name" value="(Trans)glycosidases"/>
    <property type="match status" value="1"/>
</dbReference>
<comment type="similarity">
    <text evidence="1 2">Belongs to the glycosyl hydrolase 31 family.</text>
</comment>
<evidence type="ECO:0000256" key="2">
    <source>
        <dbReference type="RuleBase" id="RU361185"/>
    </source>
</evidence>
<dbReference type="InterPro" id="IPR044112">
    <property type="entry name" value="YihQ_TIM-like"/>
</dbReference>
<feature type="domain" description="Glycosyl hydrolase family 31 C-terminal" evidence="4">
    <location>
        <begin position="277"/>
        <end position="358"/>
    </location>
</feature>
<sequence>MYTKNKIVKLDVKIKELRERGIRFLGYINPYIAVEGYLFKEASKKGYLAKNNKGQDYLVEFGEFYAGVVDFTIPEAYEWYKVVIKKEMIDFGLSGWMADFGEYLPTDVILNNGVSAEIMHNAWPAIWAKINREAVEEAGKLQDVTFFMRAGYTGSQKYCTMMWAGDQNVDWSLDDGLASVIPAALSLGMTGCGLHHSDIGGYTTLFEMKRTKELFMRWAEMAAFTPVMRTHEGNRPEDNWQFDSDDETLEHFAKMSRIYTTLKSYTKALVKENSEIGVPVQRPLFMHYEQDKRAYNIKYEYLYGRDILVAPVYEPGKSTWKVYLPEDEWIHIWTGNVYKGGDIEVDVPLGKPAIFYRKASEYVEIFKSLSEHV</sequence>
<dbReference type="Pfam" id="PF21365">
    <property type="entry name" value="Glyco_hydro_31_3rd"/>
    <property type="match status" value="1"/>
</dbReference>
<keyword evidence="2 5" id="KW-0378">Hydrolase</keyword>
<keyword evidence="8" id="KW-1185">Reference proteome</keyword>
<dbReference type="KEGG" id="cpae:CPAST_c27360"/>
<dbReference type="GO" id="GO:0005975">
    <property type="term" value="P:carbohydrate metabolic process"/>
    <property type="evidence" value="ECO:0007669"/>
    <property type="project" value="InterPro"/>
</dbReference>
<evidence type="ECO:0000313" key="5">
    <source>
        <dbReference type="EMBL" id="AJA52791.1"/>
    </source>
</evidence>
<dbReference type="NCBIfam" id="NF007746">
    <property type="entry name" value="PRK10426.1"/>
    <property type="match status" value="1"/>
</dbReference>